<dbReference type="InterPro" id="IPR026286">
    <property type="entry name" value="MaiA/AMDase"/>
</dbReference>
<dbReference type="PANTHER" id="PTHR40267">
    <property type="entry name" value="BLR3294 PROTEIN"/>
    <property type="match status" value="1"/>
</dbReference>
<dbReference type="InterPro" id="IPR053714">
    <property type="entry name" value="Iso_Racemase_Enz_sf"/>
</dbReference>
<dbReference type="PANTHER" id="PTHR40267:SF1">
    <property type="entry name" value="BLR3294 PROTEIN"/>
    <property type="match status" value="1"/>
</dbReference>
<keyword evidence="2" id="KW-1185">Reference proteome</keyword>
<dbReference type="Proteomes" id="UP000248863">
    <property type="component" value="Unassembled WGS sequence"/>
</dbReference>
<evidence type="ECO:0000313" key="1">
    <source>
        <dbReference type="EMBL" id="RAI35685.1"/>
    </source>
</evidence>
<dbReference type="AlphaFoldDB" id="A0A327KDF7"/>
<gene>
    <name evidence="1" type="ORF">CH338_18820</name>
</gene>
<accession>A0A327KDF7</accession>
<dbReference type="EMBL" id="NPEU01000249">
    <property type="protein sequence ID" value="RAI35685.1"/>
    <property type="molecule type" value="Genomic_DNA"/>
</dbReference>
<sequence>MTSAGPHGPRTKAQRVDALGYRKKIGIVVPSTNTVVGPECEALRPRGVTNHVGRLTLENKPIEASDAGFLAHVQRMRDGIFPAIDQVMTCAPDHVIMAVAIEAFTGGVAGAAALQNELAKRAGVGVSMGSTAATAALTAFGAKRIAVLTPHQPKGDETVAAYLTEAGFDVKRIVGLRCASPFAIAQVQPATLRTMLREIDGDDIDAILQVGTNLANGAVAAEAERWLGKPVLAMNVVTYWDALRRSGIDDRLYGFGRVLEEF</sequence>
<evidence type="ECO:0000313" key="2">
    <source>
        <dbReference type="Proteomes" id="UP000248863"/>
    </source>
</evidence>
<comment type="caution">
    <text evidence="1">The sequence shown here is derived from an EMBL/GenBank/DDBJ whole genome shotgun (WGS) entry which is preliminary data.</text>
</comment>
<proteinExistence type="predicted"/>
<organism evidence="1 2">
    <name type="scientific">Rhodoplanes elegans</name>
    <dbReference type="NCBI Taxonomy" id="29408"/>
    <lineage>
        <taxon>Bacteria</taxon>
        <taxon>Pseudomonadati</taxon>
        <taxon>Pseudomonadota</taxon>
        <taxon>Alphaproteobacteria</taxon>
        <taxon>Hyphomicrobiales</taxon>
        <taxon>Nitrobacteraceae</taxon>
        <taxon>Rhodoplanes</taxon>
    </lineage>
</organism>
<dbReference type="Gene3D" id="3.40.50.12500">
    <property type="match status" value="1"/>
</dbReference>
<dbReference type="PIRSF" id="PIRSF015736">
    <property type="entry name" value="MI"/>
    <property type="match status" value="1"/>
</dbReference>
<dbReference type="OrthoDB" id="9816064at2"/>
<protein>
    <submittedName>
        <fullName evidence="1">Asp/Glu racemase</fullName>
    </submittedName>
</protein>
<name>A0A327KDF7_9BRAD</name>
<reference evidence="1 2" key="1">
    <citation type="submission" date="2017-07" db="EMBL/GenBank/DDBJ databases">
        <title>Draft Genome Sequences of Select Purple Nonsulfur Bacteria.</title>
        <authorList>
            <person name="Lasarre B."/>
            <person name="Mckinlay J.B."/>
        </authorList>
    </citation>
    <scope>NUCLEOTIDE SEQUENCE [LARGE SCALE GENOMIC DNA]</scope>
    <source>
        <strain evidence="1 2">DSM 11907</strain>
    </source>
</reference>
<dbReference type="Pfam" id="PF17645">
    <property type="entry name" value="Amdase"/>
    <property type="match status" value="1"/>
</dbReference>